<dbReference type="InterPro" id="IPR051338">
    <property type="entry name" value="NodU/CmcH_Carbamoyltrnsfr"/>
</dbReference>
<dbReference type="CDD" id="cd24099">
    <property type="entry name" value="ASKHA_NBD_NovN-like_N"/>
    <property type="match status" value="1"/>
</dbReference>
<evidence type="ECO:0000259" key="4">
    <source>
        <dbReference type="Pfam" id="PF16861"/>
    </source>
</evidence>
<dbReference type="GO" id="GO:0016740">
    <property type="term" value="F:transferase activity"/>
    <property type="evidence" value="ECO:0007669"/>
    <property type="project" value="UniProtKB-KW"/>
</dbReference>
<gene>
    <name evidence="5" type="ORF">BJ970_006476</name>
</gene>
<organism evidence="5 6">
    <name type="scientific">Saccharopolyspora phatthalungensis</name>
    <dbReference type="NCBI Taxonomy" id="664693"/>
    <lineage>
        <taxon>Bacteria</taxon>
        <taxon>Bacillati</taxon>
        <taxon>Actinomycetota</taxon>
        <taxon>Actinomycetes</taxon>
        <taxon>Pseudonocardiales</taxon>
        <taxon>Pseudonocardiaceae</taxon>
        <taxon>Saccharopolyspora</taxon>
    </lineage>
</organism>
<dbReference type="EC" id="2.1.3.12" evidence="5"/>
<accession>A0A840QFM0</accession>
<dbReference type="InterPro" id="IPR038152">
    <property type="entry name" value="Carbam_trans_C_sf"/>
</dbReference>
<dbReference type="Pfam" id="PF16861">
    <property type="entry name" value="Carbam_trans_C"/>
    <property type="match status" value="1"/>
</dbReference>
<feature type="domain" description="Carbamoyltransferase C-terminal" evidence="4">
    <location>
        <begin position="400"/>
        <end position="572"/>
    </location>
</feature>
<evidence type="ECO:0000256" key="1">
    <source>
        <dbReference type="ARBA" id="ARBA00006129"/>
    </source>
</evidence>
<dbReference type="InterPro" id="IPR003696">
    <property type="entry name" value="Carbtransf_dom"/>
</dbReference>
<dbReference type="Pfam" id="PF02543">
    <property type="entry name" value="Carbam_trans_N"/>
    <property type="match status" value="1"/>
</dbReference>
<dbReference type="Gene3D" id="3.90.870.20">
    <property type="entry name" value="Carbamoyltransferase, C-terminal domain"/>
    <property type="match status" value="1"/>
</dbReference>
<keyword evidence="6" id="KW-1185">Reference proteome</keyword>
<evidence type="ECO:0000313" key="6">
    <source>
        <dbReference type="Proteomes" id="UP000584374"/>
    </source>
</evidence>
<feature type="domain" description="Carbamoyltransferase" evidence="3">
    <location>
        <begin position="28"/>
        <end position="345"/>
    </location>
</feature>
<dbReference type="EMBL" id="JACHIW010000002">
    <property type="protein sequence ID" value="MBB5158877.1"/>
    <property type="molecule type" value="Genomic_DNA"/>
</dbReference>
<dbReference type="AlphaFoldDB" id="A0A840QFM0"/>
<sequence length="680" mass="75334">MNPMLVLGLNGNFSDEDADLVPDMPDLFFHDAAACLVKDGELIAAVEEERLNRIKKTTKFPINAIRACLAGANVEPRDVDAVAYFFPEANTDLVLNHLYTDNSDIPARYTRELIKERLKTGFDWDLPDDKLFYTSHHVAHARSALMRSGMSEALVVVMDGMGEESSGTVYRADGEGRLECLASYPIASSLGLLYLNATEQLGYKFGDEYKVMGLAPYGDPDTFREIFESLYTLKEKGNYELSPGYLGKLVGTAFFAHNVPPRRRGAEFTQQHKDLAAGIQKTVEKIALHVLAYWAEHTGLRKLCFSGGVAHNCSLNGEILRSGLFDEVFVHPASYDAGAAEGAALETEYQLQGPGPSRPRLRSASVGPSLGTNDEIAEQLKAWESMIEVERPADIVEGAAALLADGAVLGWARGRSEFGPRALGNRSILADPRPKANQTRINAMVKKRESYRPFAPVVTPESAASYFEMPDTTGNFDFMSFVLRVREDKRDELGAVTHVDGTARVQVIDPAVNEPFHRLVARFGEITGTPVLLNTSFNNNAEPIVQNVEDALACFLTTDLDYLVVEDFLIRRRAGGPLAFDDFVLRFRPVTRLTQSMRITPAGERVLTREIYLAYGGGPRAEVSRELFSLLEGVDGRTTLRELAASAGGLSEEMRSELYGLWQDRYFFLAPRRFQWKSAR</sequence>
<dbReference type="PANTHER" id="PTHR34847:SF1">
    <property type="entry name" value="NODULATION PROTEIN U"/>
    <property type="match status" value="1"/>
</dbReference>
<evidence type="ECO:0000256" key="2">
    <source>
        <dbReference type="SAM" id="MobiDB-lite"/>
    </source>
</evidence>
<proteinExistence type="inferred from homology"/>
<feature type="region of interest" description="Disordered" evidence="2">
    <location>
        <begin position="350"/>
        <end position="371"/>
    </location>
</feature>
<evidence type="ECO:0000313" key="5">
    <source>
        <dbReference type="EMBL" id="MBB5158877.1"/>
    </source>
</evidence>
<keyword evidence="5" id="KW-0808">Transferase</keyword>
<name>A0A840QFM0_9PSEU</name>
<reference evidence="5 6" key="1">
    <citation type="submission" date="2020-08" db="EMBL/GenBank/DDBJ databases">
        <title>Sequencing the genomes of 1000 actinobacteria strains.</title>
        <authorList>
            <person name="Klenk H.-P."/>
        </authorList>
    </citation>
    <scope>NUCLEOTIDE SEQUENCE [LARGE SCALE GENOMIC DNA]</scope>
    <source>
        <strain evidence="5 6">DSM 45584</strain>
    </source>
</reference>
<comment type="similarity">
    <text evidence="1">Belongs to the NodU/CmcH family.</text>
</comment>
<dbReference type="SUPFAM" id="SSF53067">
    <property type="entry name" value="Actin-like ATPase domain"/>
    <property type="match status" value="1"/>
</dbReference>
<protein>
    <submittedName>
        <fullName evidence="5">Decarbamoylnovobiocin carbamoyltransferase/7-O-carbamoyltransferase</fullName>
        <ecNumber evidence="5">2.1.3.-</ecNumber>
        <ecNumber evidence="5">2.1.3.12</ecNumber>
    </submittedName>
</protein>
<dbReference type="InterPro" id="IPR031730">
    <property type="entry name" value="Carbam_trans_C"/>
</dbReference>
<dbReference type="EC" id="2.1.3.-" evidence="5"/>
<dbReference type="InterPro" id="IPR043129">
    <property type="entry name" value="ATPase_NBD"/>
</dbReference>
<evidence type="ECO:0000259" key="3">
    <source>
        <dbReference type="Pfam" id="PF02543"/>
    </source>
</evidence>
<dbReference type="PANTHER" id="PTHR34847">
    <property type="entry name" value="NODULATION PROTEIN U"/>
    <property type="match status" value="1"/>
</dbReference>
<dbReference type="Proteomes" id="UP000584374">
    <property type="component" value="Unassembled WGS sequence"/>
</dbReference>
<dbReference type="Gene3D" id="3.30.420.40">
    <property type="match status" value="2"/>
</dbReference>
<comment type="caution">
    <text evidence="5">The sequence shown here is derived from an EMBL/GenBank/DDBJ whole genome shotgun (WGS) entry which is preliminary data.</text>
</comment>